<protein>
    <recommendedName>
        <fullName evidence="4">6-phosphogluconate dehydrogenase NADP-binding domain-containing protein</fullName>
    </recommendedName>
</protein>
<evidence type="ECO:0008006" key="4">
    <source>
        <dbReference type="Google" id="ProtNLM"/>
    </source>
</evidence>
<dbReference type="PANTHER" id="PTHR43580:SF2">
    <property type="entry name" value="CYTOKINE-LIKE NUCLEAR FACTOR N-PAC"/>
    <property type="match status" value="1"/>
</dbReference>
<dbReference type="InterPro" id="IPR051265">
    <property type="entry name" value="HIBADH-related_NP60_sf"/>
</dbReference>
<dbReference type="InterPro" id="IPR029154">
    <property type="entry name" value="HIBADH-like_NADP-bd"/>
</dbReference>
<evidence type="ECO:0000313" key="3">
    <source>
        <dbReference type="EMBL" id="SVA79128.1"/>
    </source>
</evidence>
<dbReference type="GO" id="GO:0051287">
    <property type="term" value="F:NAD binding"/>
    <property type="evidence" value="ECO:0007669"/>
    <property type="project" value="InterPro"/>
</dbReference>
<evidence type="ECO:0000259" key="2">
    <source>
        <dbReference type="Pfam" id="PF14833"/>
    </source>
</evidence>
<dbReference type="Pfam" id="PF14833">
    <property type="entry name" value="NAD_binding_11"/>
    <property type="match status" value="1"/>
</dbReference>
<proteinExistence type="predicted"/>
<dbReference type="Gene3D" id="3.40.50.720">
    <property type="entry name" value="NAD(P)-binding Rossmann-like Domain"/>
    <property type="match status" value="1"/>
</dbReference>
<sequence length="229" mass="24289">DTVLLSLPNSNVAASVIDDVIDVIAARHCILDTTTGDPEQIEALGVRLAKKGASYLEANVAGSSVQMRERKAVLLLGGEADVVAAQEPLFSTLAKKRFHVGSVGAGSRFKLVHNLILGLNRAALAEGLNLAEALGFEAKRALEILKQTPATSGVMETKGSKMAARNYEPPQARLAQHHKDVRLILELAAKLEAKTPLSAAHRELLARAEELGFASADNAAIIEAYRAKG</sequence>
<dbReference type="InterPro" id="IPR008927">
    <property type="entry name" value="6-PGluconate_DH-like_C_sf"/>
</dbReference>
<organism evidence="3">
    <name type="scientific">marine metagenome</name>
    <dbReference type="NCBI Taxonomy" id="408172"/>
    <lineage>
        <taxon>unclassified sequences</taxon>
        <taxon>metagenomes</taxon>
        <taxon>ecological metagenomes</taxon>
    </lineage>
</organism>
<feature type="domain" description="3-hydroxyisobutyrate dehydrogenase-like NAD-binding" evidence="2">
    <location>
        <begin position="104"/>
        <end position="225"/>
    </location>
</feature>
<name>A0A381YQ33_9ZZZZ</name>
<dbReference type="SUPFAM" id="SSF51735">
    <property type="entry name" value="NAD(P)-binding Rossmann-fold domains"/>
    <property type="match status" value="1"/>
</dbReference>
<dbReference type="AlphaFoldDB" id="A0A381YQ33"/>
<dbReference type="Pfam" id="PF03446">
    <property type="entry name" value="NAD_binding_2"/>
    <property type="match status" value="1"/>
</dbReference>
<feature type="non-terminal residue" evidence="3">
    <location>
        <position position="1"/>
    </location>
</feature>
<dbReference type="InterPro" id="IPR013328">
    <property type="entry name" value="6PGD_dom2"/>
</dbReference>
<dbReference type="EMBL" id="UINC01018775">
    <property type="protein sequence ID" value="SVA79128.1"/>
    <property type="molecule type" value="Genomic_DNA"/>
</dbReference>
<reference evidence="3" key="1">
    <citation type="submission" date="2018-05" db="EMBL/GenBank/DDBJ databases">
        <authorList>
            <person name="Lanie J.A."/>
            <person name="Ng W.-L."/>
            <person name="Kazmierczak K.M."/>
            <person name="Andrzejewski T.M."/>
            <person name="Davidsen T.M."/>
            <person name="Wayne K.J."/>
            <person name="Tettelin H."/>
            <person name="Glass J.I."/>
            <person name="Rusch D."/>
            <person name="Podicherti R."/>
            <person name="Tsui H.-C.T."/>
            <person name="Winkler M.E."/>
        </authorList>
    </citation>
    <scope>NUCLEOTIDE SEQUENCE</scope>
</reference>
<dbReference type="InterPro" id="IPR036291">
    <property type="entry name" value="NAD(P)-bd_dom_sf"/>
</dbReference>
<evidence type="ECO:0000259" key="1">
    <source>
        <dbReference type="Pfam" id="PF03446"/>
    </source>
</evidence>
<dbReference type="SUPFAM" id="SSF48179">
    <property type="entry name" value="6-phosphogluconate dehydrogenase C-terminal domain-like"/>
    <property type="match status" value="1"/>
</dbReference>
<feature type="domain" description="6-phosphogluconate dehydrogenase NADP-binding" evidence="1">
    <location>
        <begin position="1"/>
        <end position="101"/>
    </location>
</feature>
<accession>A0A381YQ33</accession>
<dbReference type="Gene3D" id="1.10.1040.10">
    <property type="entry name" value="N-(1-d-carboxylethyl)-l-norvaline Dehydrogenase, domain 2"/>
    <property type="match status" value="1"/>
</dbReference>
<dbReference type="GO" id="GO:0050661">
    <property type="term" value="F:NADP binding"/>
    <property type="evidence" value="ECO:0007669"/>
    <property type="project" value="InterPro"/>
</dbReference>
<dbReference type="InterPro" id="IPR006115">
    <property type="entry name" value="6PGDH_NADP-bd"/>
</dbReference>
<dbReference type="PANTHER" id="PTHR43580">
    <property type="entry name" value="OXIDOREDUCTASE GLYR1-RELATED"/>
    <property type="match status" value="1"/>
</dbReference>
<gene>
    <name evidence="3" type="ORF">METZ01_LOCUS131982</name>
</gene>